<comment type="caution">
    <text evidence="2">The sequence shown here is derived from an EMBL/GenBank/DDBJ whole genome shotgun (WGS) entry which is preliminary data.</text>
</comment>
<evidence type="ECO:0000313" key="3">
    <source>
        <dbReference type="Proteomes" id="UP000035425"/>
    </source>
</evidence>
<gene>
    <name evidence="2" type="ORF">FrCorBMG51_12840</name>
</gene>
<dbReference type="InterPro" id="IPR016709">
    <property type="entry name" value="HadA-like"/>
</dbReference>
<keyword evidence="3" id="KW-1185">Reference proteome</keyword>
<evidence type="ECO:0000313" key="2">
    <source>
        <dbReference type="EMBL" id="KLL11306.1"/>
    </source>
</evidence>
<protein>
    <submittedName>
        <fullName evidence="2">Acyl dehydratase</fullName>
    </submittedName>
</protein>
<dbReference type="InterPro" id="IPR029069">
    <property type="entry name" value="HotDog_dom_sf"/>
</dbReference>
<dbReference type="RefSeq" id="WP_047223318.1">
    <property type="nucleotide sequence ID" value="NZ_JWIO01000017.1"/>
</dbReference>
<dbReference type="CDD" id="cd03441">
    <property type="entry name" value="R_hydratase_like"/>
    <property type="match status" value="1"/>
</dbReference>
<evidence type="ECO:0000259" key="1">
    <source>
        <dbReference type="Pfam" id="PF13452"/>
    </source>
</evidence>
<sequence>MSDGKLIGTVVDEIAFDVERGKIWEFARATFTTDPVHTDADAARAAGFDDLPATPTHVVVVGHWRDQRAFVDRLGLALERVVVGSVRWQYLRPLRAGDSLRAVRRVVGDERRDGKRGGSMRVVTLETEYVDATGAPVVRQRDVLIERGKSA</sequence>
<organism evidence="2 3">
    <name type="scientific">Protofrankia coriariae</name>
    <dbReference type="NCBI Taxonomy" id="1562887"/>
    <lineage>
        <taxon>Bacteria</taxon>
        <taxon>Bacillati</taxon>
        <taxon>Actinomycetota</taxon>
        <taxon>Actinomycetes</taxon>
        <taxon>Frankiales</taxon>
        <taxon>Frankiaceae</taxon>
        <taxon>Protofrankia</taxon>
    </lineage>
</organism>
<reference evidence="2 3" key="1">
    <citation type="submission" date="2014-12" db="EMBL/GenBank/DDBJ databases">
        <title>Frankia sp. BMG5.1 draft genome.</title>
        <authorList>
            <person name="Gtari M."/>
            <person name="Ghodhbane-Gtari F."/>
            <person name="Nouioui I."/>
            <person name="Ktari A."/>
            <person name="Hezbri K."/>
            <person name="Mimouni W."/>
            <person name="Sbissi I."/>
            <person name="Ayari A."/>
            <person name="Yamanaka T."/>
            <person name="Normand P."/>
            <person name="Tisa L.S."/>
            <person name="Boudabous A."/>
        </authorList>
    </citation>
    <scope>NUCLEOTIDE SEQUENCE [LARGE SCALE GENOMIC DNA]</scope>
    <source>
        <strain evidence="2 3">BMG5.1</strain>
    </source>
</reference>
<dbReference type="EMBL" id="JWIO01000017">
    <property type="protein sequence ID" value="KLL11306.1"/>
    <property type="molecule type" value="Genomic_DNA"/>
</dbReference>
<accession>A0ABR5F3M0</accession>
<proteinExistence type="predicted"/>
<feature type="domain" description="FAS1-like dehydratase" evidence="1">
    <location>
        <begin position="6"/>
        <end position="139"/>
    </location>
</feature>
<dbReference type="PIRSF" id="PIRSF018072">
    <property type="entry name" value="UCP018072"/>
    <property type="match status" value="1"/>
</dbReference>
<name>A0ABR5F3M0_9ACTN</name>
<dbReference type="Proteomes" id="UP000035425">
    <property type="component" value="Unassembled WGS sequence"/>
</dbReference>
<dbReference type="InterPro" id="IPR039569">
    <property type="entry name" value="FAS1-like_DH_region"/>
</dbReference>
<dbReference type="Gene3D" id="3.10.129.10">
    <property type="entry name" value="Hotdog Thioesterase"/>
    <property type="match status" value="1"/>
</dbReference>
<dbReference type="SUPFAM" id="SSF54637">
    <property type="entry name" value="Thioesterase/thiol ester dehydrase-isomerase"/>
    <property type="match status" value="1"/>
</dbReference>
<dbReference type="Pfam" id="PF13452">
    <property type="entry name" value="FAS1_DH_region"/>
    <property type="match status" value="1"/>
</dbReference>